<accession>A0ABS5QAD0</accession>
<sequence>MDITPELMLRAYRIGLFPMAESRDARTLYWLDPEQRGVIPLDGFHLPKRLARRLRQAPYRITADRDFARVIDECAAPRPSSPDSWINAEIRSLFLTLHEQGHAHSIEAWQGEELVGGLYGVALGGAFFGESMFSRQVDASKIALVHLVARLRLGGFTLLDAQFQTSHLAQFGTEEVPRATYKHLLANAVDLPARFLLDPPEPLVEEEIARLRSAGD</sequence>
<comment type="catalytic activity">
    <reaction evidence="4">
        <text>N-terminal L-arginyl-[protein] + L-leucyl-tRNA(Leu) = N-terminal L-leucyl-L-arginyl-[protein] + tRNA(Leu) + H(+)</text>
        <dbReference type="Rhea" id="RHEA:50416"/>
        <dbReference type="Rhea" id="RHEA-COMP:9613"/>
        <dbReference type="Rhea" id="RHEA-COMP:9622"/>
        <dbReference type="Rhea" id="RHEA-COMP:12672"/>
        <dbReference type="Rhea" id="RHEA-COMP:12673"/>
        <dbReference type="ChEBI" id="CHEBI:15378"/>
        <dbReference type="ChEBI" id="CHEBI:64719"/>
        <dbReference type="ChEBI" id="CHEBI:78442"/>
        <dbReference type="ChEBI" id="CHEBI:78494"/>
        <dbReference type="ChEBI" id="CHEBI:133044"/>
        <dbReference type="EC" id="2.3.2.6"/>
    </reaction>
</comment>
<dbReference type="RefSeq" id="WP_213669690.1">
    <property type="nucleotide sequence ID" value="NZ_JAHCDA010000001.1"/>
</dbReference>
<organism evidence="5 6">
    <name type="scientific">Roseococcus pinisoli</name>
    <dbReference type="NCBI Taxonomy" id="2835040"/>
    <lineage>
        <taxon>Bacteria</taxon>
        <taxon>Pseudomonadati</taxon>
        <taxon>Pseudomonadota</taxon>
        <taxon>Alphaproteobacteria</taxon>
        <taxon>Acetobacterales</taxon>
        <taxon>Roseomonadaceae</taxon>
        <taxon>Roseococcus</taxon>
    </lineage>
</organism>
<evidence type="ECO:0000313" key="6">
    <source>
        <dbReference type="Proteomes" id="UP000766336"/>
    </source>
</evidence>
<dbReference type="HAMAP" id="MF_00688">
    <property type="entry name" value="Leu_Phe_trans"/>
    <property type="match status" value="1"/>
</dbReference>
<comment type="catalytic activity">
    <reaction evidence="4">
        <text>L-phenylalanyl-tRNA(Phe) + an N-terminal L-alpha-aminoacyl-[protein] = an N-terminal L-phenylalanyl-L-alpha-aminoacyl-[protein] + tRNA(Phe)</text>
        <dbReference type="Rhea" id="RHEA:43632"/>
        <dbReference type="Rhea" id="RHEA-COMP:9668"/>
        <dbReference type="Rhea" id="RHEA-COMP:9699"/>
        <dbReference type="Rhea" id="RHEA-COMP:10636"/>
        <dbReference type="Rhea" id="RHEA-COMP:10637"/>
        <dbReference type="ChEBI" id="CHEBI:78442"/>
        <dbReference type="ChEBI" id="CHEBI:78531"/>
        <dbReference type="ChEBI" id="CHEBI:78597"/>
        <dbReference type="ChEBI" id="CHEBI:83561"/>
        <dbReference type="EC" id="2.3.2.6"/>
    </reaction>
</comment>
<dbReference type="EC" id="2.3.2.6" evidence="4"/>
<dbReference type="PANTHER" id="PTHR30098:SF2">
    <property type="entry name" value="LEUCYL_PHENYLALANYL-TRNA--PROTEIN TRANSFERASE"/>
    <property type="match status" value="1"/>
</dbReference>
<reference evidence="5 6" key="1">
    <citation type="submission" date="2021-05" db="EMBL/GenBank/DDBJ databases">
        <title>Roseococcus sp. XZZS9, whole genome shotgun sequencing project.</title>
        <authorList>
            <person name="Zhao G."/>
            <person name="Shen L."/>
        </authorList>
    </citation>
    <scope>NUCLEOTIDE SEQUENCE [LARGE SCALE GENOMIC DNA]</scope>
    <source>
        <strain evidence="5 6">XZZS9</strain>
    </source>
</reference>
<keyword evidence="1 4" id="KW-0963">Cytoplasm</keyword>
<dbReference type="InterPro" id="IPR004616">
    <property type="entry name" value="Leu/Phe-tRNA_Trfase"/>
</dbReference>
<evidence type="ECO:0000256" key="4">
    <source>
        <dbReference type="HAMAP-Rule" id="MF_00688"/>
    </source>
</evidence>
<dbReference type="GO" id="GO:0008914">
    <property type="term" value="F:leucyl-tRNA--protein transferase activity"/>
    <property type="evidence" value="ECO:0007669"/>
    <property type="project" value="UniProtKB-EC"/>
</dbReference>
<comment type="caution">
    <text evidence="5">The sequence shown here is derived from an EMBL/GenBank/DDBJ whole genome shotgun (WGS) entry which is preliminary data.</text>
</comment>
<comment type="subcellular location">
    <subcellularLocation>
        <location evidence="4">Cytoplasm</location>
    </subcellularLocation>
</comment>
<keyword evidence="3 4" id="KW-0012">Acyltransferase</keyword>
<name>A0ABS5QAD0_9PROT</name>
<comment type="similarity">
    <text evidence="4">Belongs to the L/F-transferase family.</text>
</comment>
<dbReference type="EMBL" id="JAHCDA010000001">
    <property type="protein sequence ID" value="MBS7810664.1"/>
    <property type="molecule type" value="Genomic_DNA"/>
</dbReference>
<dbReference type="InterPro" id="IPR016181">
    <property type="entry name" value="Acyl_CoA_acyltransferase"/>
</dbReference>
<dbReference type="Proteomes" id="UP000766336">
    <property type="component" value="Unassembled WGS sequence"/>
</dbReference>
<dbReference type="SUPFAM" id="SSF55729">
    <property type="entry name" value="Acyl-CoA N-acyltransferases (Nat)"/>
    <property type="match status" value="1"/>
</dbReference>
<evidence type="ECO:0000256" key="2">
    <source>
        <dbReference type="ARBA" id="ARBA00022679"/>
    </source>
</evidence>
<dbReference type="PANTHER" id="PTHR30098">
    <property type="entry name" value="LEUCYL/PHENYLALANYL-TRNA--PROTEIN TRANSFERASE"/>
    <property type="match status" value="1"/>
</dbReference>
<keyword evidence="2 4" id="KW-0808">Transferase</keyword>
<keyword evidence="6" id="KW-1185">Reference proteome</keyword>
<evidence type="ECO:0000256" key="3">
    <source>
        <dbReference type="ARBA" id="ARBA00023315"/>
    </source>
</evidence>
<comment type="function">
    <text evidence="4">Functions in the N-end rule pathway of protein degradation where it conjugates Leu, Phe and, less efficiently, Met from aminoacyl-tRNAs to the N-termini of proteins containing an N-terminal arginine or lysine.</text>
</comment>
<dbReference type="Pfam" id="PF03588">
    <property type="entry name" value="Leu_Phe_trans"/>
    <property type="match status" value="1"/>
</dbReference>
<proteinExistence type="inferred from homology"/>
<protein>
    <recommendedName>
        <fullName evidence="4">Leucyl/phenylalanyl-tRNA--protein transferase</fullName>
        <ecNumber evidence="4">2.3.2.6</ecNumber>
    </recommendedName>
    <alternativeName>
        <fullName evidence="4">L/F-transferase</fullName>
    </alternativeName>
    <alternativeName>
        <fullName evidence="4">Leucyltransferase</fullName>
    </alternativeName>
    <alternativeName>
        <fullName evidence="4">Phenyalanyltransferase</fullName>
    </alternativeName>
</protein>
<dbReference type="NCBIfam" id="TIGR00667">
    <property type="entry name" value="aat"/>
    <property type="match status" value="1"/>
</dbReference>
<dbReference type="InterPro" id="IPR042203">
    <property type="entry name" value="Leu/Phe-tRNA_Trfase_C"/>
</dbReference>
<dbReference type="Gene3D" id="3.40.630.70">
    <property type="entry name" value="Leucyl/phenylalanyl-tRNA-protein transferase, C-terminal domain"/>
    <property type="match status" value="1"/>
</dbReference>
<evidence type="ECO:0000313" key="5">
    <source>
        <dbReference type="EMBL" id="MBS7810664.1"/>
    </source>
</evidence>
<evidence type="ECO:0000256" key="1">
    <source>
        <dbReference type="ARBA" id="ARBA00022490"/>
    </source>
</evidence>
<gene>
    <name evidence="4 5" type="primary">aat</name>
    <name evidence="5" type="ORF">KHU32_06925</name>
</gene>
<comment type="catalytic activity">
    <reaction evidence="4">
        <text>N-terminal L-lysyl-[protein] + L-leucyl-tRNA(Leu) = N-terminal L-leucyl-L-lysyl-[protein] + tRNA(Leu) + H(+)</text>
        <dbReference type="Rhea" id="RHEA:12340"/>
        <dbReference type="Rhea" id="RHEA-COMP:9613"/>
        <dbReference type="Rhea" id="RHEA-COMP:9622"/>
        <dbReference type="Rhea" id="RHEA-COMP:12670"/>
        <dbReference type="Rhea" id="RHEA-COMP:12671"/>
        <dbReference type="ChEBI" id="CHEBI:15378"/>
        <dbReference type="ChEBI" id="CHEBI:65249"/>
        <dbReference type="ChEBI" id="CHEBI:78442"/>
        <dbReference type="ChEBI" id="CHEBI:78494"/>
        <dbReference type="ChEBI" id="CHEBI:133043"/>
        <dbReference type="EC" id="2.3.2.6"/>
    </reaction>
</comment>